<dbReference type="InterPro" id="IPR011009">
    <property type="entry name" value="Kinase-like_dom_sf"/>
</dbReference>
<evidence type="ECO:0000256" key="2">
    <source>
        <dbReference type="ARBA" id="ARBA00022840"/>
    </source>
</evidence>
<dbReference type="Proteomes" id="UP000824890">
    <property type="component" value="Unassembled WGS sequence"/>
</dbReference>
<dbReference type="PANTHER" id="PTHR24055">
    <property type="entry name" value="MITOGEN-ACTIVATED PROTEIN KINASE"/>
    <property type="match status" value="1"/>
</dbReference>
<dbReference type="AlphaFoldDB" id="A0A078JZK4"/>
<evidence type="ECO:0000313" key="3">
    <source>
        <dbReference type="EMBL" id="CAF1864065.1"/>
    </source>
</evidence>
<dbReference type="STRING" id="3708.A0A078JZK4"/>
<dbReference type="EMBL" id="HG994368">
    <property type="protein sequence ID" value="CAF1864065.1"/>
    <property type="molecule type" value="Genomic_DNA"/>
</dbReference>
<dbReference type="PaxDb" id="3708-A0A078JZK4"/>
<reference evidence="4" key="1">
    <citation type="journal article" date="2014" name="Science">
        <title>Plant genetics. Early allopolyploid evolution in the post-Neolithic Brassica napus oilseed genome.</title>
        <authorList>
            <person name="Chalhoub B."/>
            <person name="Denoeud F."/>
            <person name="Liu S."/>
            <person name="Parkin I.A."/>
            <person name="Tang H."/>
            <person name="Wang X."/>
            <person name="Chiquet J."/>
            <person name="Belcram H."/>
            <person name="Tong C."/>
            <person name="Samans B."/>
            <person name="Correa M."/>
            <person name="Da Silva C."/>
            <person name="Just J."/>
            <person name="Falentin C."/>
            <person name="Koh C.S."/>
            <person name="Le Clainche I."/>
            <person name="Bernard M."/>
            <person name="Bento P."/>
            <person name="Noel B."/>
            <person name="Labadie K."/>
            <person name="Alberti A."/>
            <person name="Charles M."/>
            <person name="Arnaud D."/>
            <person name="Guo H."/>
            <person name="Daviaud C."/>
            <person name="Alamery S."/>
            <person name="Jabbari K."/>
            <person name="Zhao M."/>
            <person name="Edger P.P."/>
            <person name="Chelaifa H."/>
            <person name="Tack D."/>
            <person name="Lassalle G."/>
            <person name="Mestiri I."/>
            <person name="Schnel N."/>
            <person name="Le Paslier M.C."/>
            <person name="Fan G."/>
            <person name="Renault V."/>
            <person name="Bayer P.E."/>
            <person name="Golicz A.A."/>
            <person name="Manoli S."/>
            <person name="Lee T.H."/>
            <person name="Thi V.H."/>
            <person name="Chalabi S."/>
            <person name="Hu Q."/>
            <person name="Fan C."/>
            <person name="Tollenaere R."/>
            <person name="Lu Y."/>
            <person name="Battail C."/>
            <person name="Shen J."/>
            <person name="Sidebottom C.H."/>
            <person name="Wang X."/>
            <person name="Canaguier A."/>
            <person name="Chauveau A."/>
            <person name="Berard A."/>
            <person name="Deniot G."/>
            <person name="Guan M."/>
            <person name="Liu Z."/>
            <person name="Sun F."/>
            <person name="Lim Y.P."/>
            <person name="Lyons E."/>
            <person name="Town C.D."/>
            <person name="Bancroft I."/>
            <person name="Wang X."/>
            <person name="Meng J."/>
            <person name="Ma J."/>
            <person name="Pires J.C."/>
            <person name="King G.J."/>
            <person name="Brunel D."/>
            <person name="Delourme R."/>
            <person name="Renard M."/>
            <person name="Aury J.M."/>
            <person name="Adams K.L."/>
            <person name="Batley J."/>
            <person name="Snowdon R.J."/>
            <person name="Tost J."/>
            <person name="Edwards D."/>
            <person name="Zhou Y."/>
            <person name="Hua W."/>
            <person name="Sharpe A.G."/>
            <person name="Paterson A.H."/>
            <person name="Guan C."/>
            <person name="Wincker P."/>
        </authorList>
    </citation>
    <scope>NUCLEOTIDE SEQUENCE [LARGE SCALE GENOMIC DNA]</scope>
</reference>
<reference evidence="3" key="3">
    <citation type="submission" date="2021-01" db="EMBL/GenBank/DDBJ databases">
        <authorList>
            <consortium name="Genoscope - CEA"/>
            <person name="William W."/>
        </authorList>
    </citation>
    <scope>NUCLEOTIDE SEQUENCE</scope>
</reference>
<sequence length="67" mass="7899">MQQNQVKKYGNANRYRILRIIGKRNYEIVCAAVDMHTGEKVAIKKINNVFEHISDALRMLREVKLLR</sequence>
<organism evidence="4">
    <name type="scientific">Brassica napus</name>
    <name type="common">Rape</name>
    <dbReference type="NCBI Taxonomy" id="3708"/>
    <lineage>
        <taxon>Eukaryota</taxon>
        <taxon>Viridiplantae</taxon>
        <taxon>Streptophyta</taxon>
        <taxon>Embryophyta</taxon>
        <taxon>Tracheophyta</taxon>
        <taxon>Spermatophyta</taxon>
        <taxon>Magnoliopsida</taxon>
        <taxon>eudicotyledons</taxon>
        <taxon>Gunneridae</taxon>
        <taxon>Pentapetalae</taxon>
        <taxon>rosids</taxon>
        <taxon>malvids</taxon>
        <taxon>Brassicales</taxon>
        <taxon>Brassicaceae</taxon>
        <taxon>Brassiceae</taxon>
        <taxon>Brassica</taxon>
    </lineage>
</organism>
<evidence type="ECO:0000313" key="4">
    <source>
        <dbReference type="EMBL" id="CDY72134.1"/>
    </source>
</evidence>
<evidence type="ECO:0000256" key="1">
    <source>
        <dbReference type="ARBA" id="ARBA00022741"/>
    </source>
</evidence>
<gene>
    <name evidence="4" type="primary">BnaCnng76160D</name>
    <name evidence="3" type="ORF">DARMORV10_C04P58510.1</name>
    <name evidence="4" type="ORF">GSBRNA2T00025084001</name>
    <name evidence="5" type="ORF">HID58_062513</name>
</gene>
<dbReference type="EMBL" id="JAGKQM010000014">
    <property type="protein sequence ID" value="KAH0886417.1"/>
    <property type="molecule type" value="Genomic_DNA"/>
</dbReference>
<dbReference type="InterPro" id="IPR050117">
    <property type="entry name" value="MAPK"/>
</dbReference>
<dbReference type="GO" id="GO:0005524">
    <property type="term" value="F:ATP binding"/>
    <property type="evidence" value="ECO:0007669"/>
    <property type="project" value="UniProtKB-KW"/>
</dbReference>
<accession>A0A078JZK4</accession>
<dbReference type="EMBL" id="LK049149">
    <property type="protein sequence ID" value="CDY72134.1"/>
    <property type="molecule type" value="Genomic_DNA"/>
</dbReference>
<dbReference type="Proteomes" id="UP001295469">
    <property type="component" value="Chromosome C04"/>
</dbReference>
<evidence type="ECO:0000313" key="5">
    <source>
        <dbReference type="EMBL" id="KAH0886417.1"/>
    </source>
</evidence>
<reference evidence="5 6" key="4">
    <citation type="submission" date="2021-05" db="EMBL/GenBank/DDBJ databases">
        <title>Genome Assembly of Synthetic Allotetraploid Brassica napus Reveals Homoeologous Exchanges between Subgenomes.</title>
        <authorList>
            <person name="Davis J.T."/>
        </authorList>
    </citation>
    <scope>NUCLEOTIDE SEQUENCE [LARGE SCALE GENOMIC DNA]</scope>
    <source>
        <strain evidence="6">cv. Da-Ae</strain>
        <tissue evidence="5">Seedling</tissue>
    </source>
</reference>
<keyword evidence="6" id="KW-1185">Reference proteome</keyword>
<keyword evidence="2" id="KW-0067">ATP-binding</keyword>
<dbReference type="OMA" id="ATRILIM"/>
<evidence type="ECO:0000313" key="6">
    <source>
        <dbReference type="Proteomes" id="UP000824890"/>
    </source>
</evidence>
<name>A0A078JZK4_BRANA</name>
<keyword evidence="1" id="KW-0547">Nucleotide-binding</keyword>
<dbReference type="SUPFAM" id="SSF56112">
    <property type="entry name" value="Protein kinase-like (PK-like)"/>
    <property type="match status" value="1"/>
</dbReference>
<protein>
    <submittedName>
        <fullName evidence="3">(rape) hypothetical protein</fullName>
    </submittedName>
    <submittedName>
        <fullName evidence="4">BnaCnng76160D protein</fullName>
    </submittedName>
</protein>
<dbReference type="Gene3D" id="3.30.200.20">
    <property type="entry name" value="Phosphorylase Kinase, domain 1"/>
    <property type="match status" value="1"/>
</dbReference>
<proteinExistence type="predicted"/>
<reference evidence="4" key="2">
    <citation type="submission" date="2014-06" db="EMBL/GenBank/DDBJ databases">
        <authorList>
            <person name="Genoscope - CEA"/>
        </authorList>
    </citation>
    <scope>NUCLEOTIDE SEQUENCE</scope>
</reference>
<dbReference type="Gramene" id="CDY72134">
    <property type="protein sequence ID" value="CDY72134"/>
    <property type="gene ID" value="GSBRNA2T00025084001"/>
</dbReference>